<dbReference type="GO" id="GO:0005829">
    <property type="term" value="C:cytosol"/>
    <property type="evidence" value="ECO:0007669"/>
    <property type="project" value="TreeGrafter"/>
</dbReference>
<sequence length="238" mass="24385">MTSTTVPVIFDLDGTLVDPAGGITDGIAAALTEHGLPVPSQDLLDAMVGPKLSDSLLNVAAVPPAMLEAVIRTYRRHYLDVGISQSRLYPGIVDLLDSYVDAGRPVAVATQKPEGLAQLVLQHHQIAGRFRAIRGSAADETAAAAGPVGKTGIIAAAMTDLGTQHAVMVGDRAQDVAGALANGLDCIGVSWGFAPDGELEAAGAVAVVHDTAGLRAKVEELENVRAAALSEVRNDGAV</sequence>
<evidence type="ECO:0000313" key="2">
    <source>
        <dbReference type="Proteomes" id="UP000249166"/>
    </source>
</evidence>
<comment type="caution">
    <text evidence="1">The sequence shown here is derived from an EMBL/GenBank/DDBJ whole genome shotgun (WGS) entry which is preliminary data.</text>
</comment>
<dbReference type="InterPro" id="IPR023198">
    <property type="entry name" value="PGP-like_dom2"/>
</dbReference>
<dbReference type="AlphaFoldDB" id="A0A328HJB3"/>
<dbReference type="InterPro" id="IPR050155">
    <property type="entry name" value="HAD-like_hydrolase_sf"/>
</dbReference>
<dbReference type="SFLD" id="SFLDS00003">
    <property type="entry name" value="Haloacid_Dehalogenase"/>
    <property type="match status" value="1"/>
</dbReference>
<organism evidence="1 2">
    <name type="scientific">Arthrobacter globiformis</name>
    <dbReference type="NCBI Taxonomy" id="1665"/>
    <lineage>
        <taxon>Bacteria</taxon>
        <taxon>Bacillati</taxon>
        <taxon>Actinomycetota</taxon>
        <taxon>Actinomycetes</taxon>
        <taxon>Micrococcales</taxon>
        <taxon>Micrococcaceae</taxon>
        <taxon>Arthrobacter</taxon>
    </lineage>
</organism>
<protein>
    <submittedName>
        <fullName evidence="1">Haloacid dehalogenase</fullName>
    </submittedName>
</protein>
<accession>A0A328HJB3</accession>
<dbReference type="PANTHER" id="PTHR43434">
    <property type="entry name" value="PHOSPHOGLYCOLATE PHOSPHATASE"/>
    <property type="match status" value="1"/>
</dbReference>
<dbReference type="Proteomes" id="UP000249166">
    <property type="component" value="Unassembled WGS sequence"/>
</dbReference>
<dbReference type="Pfam" id="PF13419">
    <property type="entry name" value="HAD_2"/>
    <property type="match status" value="1"/>
</dbReference>
<dbReference type="RefSeq" id="WP_111902616.1">
    <property type="nucleotide sequence ID" value="NZ_QLNP01000042.1"/>
</dbReference>
<dbReference type="Gene3D" id="1.10.150.240">
    <property type="entry name" value="Putative phosphatase, domain 2"/>
    <property type="match status" value="1"/>
</dbReference>
<dbReference type="InterPro" id="IPR023214">
    <property type="entry name" value="HAD_sf"/>
</dbReference>
<dbReference type="EMBL" id="QLNP01000042">
    <property type="protein sequence ID" value="RAM38697.1"/>
    <property type="molecule type" value="Genomic_DNA"/>
</dbReference>
<dbReference type="GO" id="GO:0004713">
    <property type="term" value="F:protein tyrosine kinase activity"/>
    <property type="evidence" value="ECO:0007669"/>
    <property type="project" value="TreeGrafter"/>
</dbReference>
<name>A0A328HJB3_ARTGO</name>
<dbReference type="Gene3D" id="3.40.50.1000">
    <property type="entry name" value="HAD superfamily/HAD-like"/>
    <property type="match status" value="1"/>
</dbReference>
<dbReference type="OrthoDB" id="9776368at2"/>
<gene>
    <name evidence="1" type="ORF">DBZ45_03705</name>
</gene>
<proteinExistence type="predicted"/>
<dbReference type="SUPFAM" id="SSF56784">
    <property type="entry name" value="HAD-like"/>
    <property type="match status" value="1"/>
</dbReference>
<evidence type="ECO:0000313" key="1">
    <source>
        <dbReference type="EMBL" id="RAM38697.1"/>
    </source>
</evidence>
<dbReference type="InterPro" id="IPR041492">
    <property type="entry name" value="HAD_2"/>
</dbReference>
<dbReference type="PANTHER" id="PTHR43434:SF20">
    <property type="entry name" value="5'-NUCLEOTIDASE"/>
    <property type="match status" value="1"/>
</dbReference>
<reference evidence="1 2" key="1">
    <citation type="submission" date="2018-04" db="EMBL/GenBank/DDBJ databases">
        <title>Bacteria isolated from cave deposits of Manipur.</title>
        <authorList>
            <person name="Sahoo D."/>
            <person name="Sarangthem I."/>
            <person name="Nandeibam J."/>
        </authorList>
    </citation>
    <scope>NUCLEOTIDE SEQUENCE [LARGE SCALE GENOMIC DNA]</scope>
    <source>
        <strain evidence="2">mrc11</strain>
    </source>
</reference>
<dbReference type="SFLD" id="SFLDG01129">
    <property type="entry name" value="C1.5:_HAD__Beta-PGM__Phosphata"/>
    <property type="match status" value="1"/>
</dbReference>
<dbReference type="InterPro" id="IPR036412">
    <property type="entry name" value="HAD-like_sf"/>
</dbReference>